<reference evidence="1 3" key="2">
    <citation type="journal article" date="2014" name="BMC Genomics">
        <title>An improved genome release (version Mt4.0) for the model legume Medicago truncatula.</title>
        <authorList>
            <person name="Tang H."/>
            <person name="Krishnakumar V."/>
            <person name="Bidwell S."/>
            <person name="Rosen B."/>
            <person name="Chan A."/>
            <person name="Zhou S."/>
            <person name="Gentzbittel L."/>
            <person name="Childs K.L."/>
            <person name="Yandell M."/>
            <person name="Gundlach H."/>
            <person name="Mayer K.F."/>
            <person name="Schwartz D.C."/>
            <person name="Town C.D."/>
        </authorList>
    </citation>
    <scope>GENOME REANNOTATION</scope>
    <source>
        <strain evidence="1">A17</strain>
        <strain evidence="2 3">cv. Jemalong A17</strain>
    </source>
</reference>
<proteinExistence type="predicted"/>
<accession>A0A072TGK2</accession>
<sequence>MARFRVVSFDKEIVKFVKQGGSKENMGLRFMELGCEVKGLGPGDVSIQQQQQPSLIPLSGVGYMDQMTP</sequence>
<keyword evidence="3" id="KW-1185">Reference proteome</keyword>
<dbReference type="EnsemblPlants" id="KEH16492">
    <property type="protein sequence ID" value="KEH16492"/>
    <property type="gene ID" value="MTR_0168s0100"/>
</dbReference>
<reference evidence="2" key="3">
    <citation type="submission" date="2015-06" db="UniProtKB">
        <authorList>
            <consortium name="EnsemblPlants"/>
        </authorList>
    </citation>
    <scope>IDENTIFICATION</scope>
    <source>
        <strain evidence="2">cv. Jemalong A17</strain>
    </source>
</reference>
<evidence type="ECO:0000313" key="2">
    <source>
        <dbReference type="EnsemblPlants" id="KEH16492"/>
    </source>
</evidence>
<dbReference type="EMBL" id="KL402893">
    <property type="protein sequence ID" value="KEH16492.1"/>
    <property type="molecule type" value="Genomic_DNA"/>
</dbReference>
<protein>
    <submittedName>
        <fullName evidence="1 2">Uncharacterized protein</fullName>
    </submittedName>
</protein>
<dbReference type="AlphaFoldDB" id="A0A072TGK2"/>
<dbReference type="HOGENOM" id="CLU_2779766_0_0_1"/>
<name>A0A072TGK2_MEDTR</name>
<organism evidence="1 3">
    <name type="scientific">Medicago truncatula</name>
    <name type="common">Barrel medic</name>
    <name type="synonym">Medicago tribuloides</name>
    <dbReference type="NCBI Taxonomy" id="3880"/>
    <lineage>
        <taxon>Eukaryota</taxon>
        <taxon>Viridiplantae</taxon>
        <taxon>Streptophyta</taxon>
        <taxon>Embryophyta</taxon>
        <taxon>Tracheophyta</taxon>
        <taxon>Spermatophyta</taxon>
        <taxon>Magnoliopsida</taxon>
        <taxon>eudicotyledons</taxon>
        <taxon>Gunneridae</taxon>
        <taxon>Pentapetalae</taxon>
        <taxon>rosids</taxon>
        <taxon>fabids</taxon>
        <taxon>Fabales</taxon>
        <taxon>Fabaceae</taxon>
        <taxon>Papilionoideae</taxon>
        <taxon>50 kb inversion clade</taxon>
        <taxon>NPAAA clade</taxon>
        <taxon>Hologalegina</taxon>
        <taxon>IRL clade</taxon>
        <taxon>Trifolieae</taxon>
        <taxon>Medicago</taxon>
    </lineage>
</organism>
<dbReference type="Proteomes" id="UP000002051">
    <property type="component" value="Unassembled WGS sequence"/>
</dbReference>
<evidence type="ECO:0000313" key="3">
    <source>
        <dbReference type="Proteomes" id="UP000002051"/>
    </source>
</evidence>
<reference evidence="1 3" key="1">
    <citation type="journal article" date="2011" name="Nature">
        <title>The Medicago genome provides insight into the evolution of rhizobial symbioses.</title>
        <authorList>
            <person name="Young N.D."/>
            <person name="Debelle F."/>
            <person name="Oldroyd G.E."/>
            <person name="Geurts R."/>
            <person name="Cannon S.B."/>
            <person name="Udvardi M.K."/>
            <person name="Benedito V.A."/>
            <person name="Mayer K.F."/>
            <person name="Gouzy J."/>
            <person name="Schoof H."/>
            <person name="Van de Peer Y."/>
            <person name="Proost S."/>
            <person name="Cook D.R."/>
            <person name="Meyers B.C."/>
            <person name="Spannagl M."/>
            <person name="Cheung F."/>
            <person name="De Mita S."/>
            <person name="Krishnakumar V."/>
            <person name="Gundlach H."/>
            <person name="Zhou S."/>
            <person name="Mudge J."/>
            <person name="Bharti A.K."/>
            <person name="Murray J.D."/>
            <person name="Naoumkina M.A."/>
            <person name="Rosen B."/>
            <person name="Silverstein K.A."/>
            <person name="Tang H."/>
            <person name="Rombauts S."/>
            <person name="Zhao P.X."/>
            <person name="Zhou P."/>
            <person name="Barbe V."/>
            <person name="Bardou P."/>
            <person name="Bechner M."/>
            <person name="Bellec A."/>
            <person name="Berger A."/>
            <person name="Berges H."/>
            <person name="Bidwell S."/>
            <person name="Bisseling T."/>
            <person name="Choisne N."/>
            <person name="Couloux A."/>
            <person name="Denny R."/>
            <person name="Deshpande S."/>
            <person name="Dai X."/>
            <person name="Doyle J.J."/>
            <person name="Dudez A.M."/>
            <person name="Farmer A.D."/>
            <person name="Fouteau S."/>
            <person name="Franken C."/>
            <person name="Gibelin C."/>
            <person name="Gish J."/>
            <person name="Goldstein S."/>
            <person name="Gonzalez A.J."/>
            <person name="Green P.J."/>
            <person name="Hallab A."/>
            <person name="Hartog M."/>
            <person name="Hua A."/>
            <person name="Humphray S.J."/>
            <person name="Jeong D.H."/>
            <person name="Jing Y."/>
            <person name="Jocker A."/>
            <person name="Kenton S.M."/>
            <person name="Kim D.J."/>
            <person name="Klee K."/>
            <person name="Lai H."/>
            <person name="Lang C."/>
            <person name="Lin S."/>
            <person name="Macmil S.L."/>
            <person name="Magdelenat G."/>
            <person name="Matthews L."/>
            <person name="McCorrison J."/>
            <person name="Monaghan E.L."/>
            <person name="Mun J.H."/>
            <person name="Najar F.Z."/>
            <person name="Nicholson C."/>
            <person name="Noirot C."/>
            <person name="O'Bleness M."/>
            <person name="Paule C.R."/>
            <person name="Poulain J."/>
            <person name="Prion F."/>
            <person name="Qin B."/>
            <person name="Qu C."/>
            <person name="Retzel E.F."/>
            <person name="Riddle C."/>
            <person name="Sallet E."/>
            <person name="Samain S."/>
            <person name="Samson N."/>
            <person name="Sanders I."/>
            <person name="Saurat O."/>
            <person name="Scarpelli C."/>
            <person name="Schiex T."/>
            <person name="Segurens B."/>
            <person name="Severin A.J."/>
            <person name="Sherrier D.J."/>
            <person name="Shi R."/>
            <person name="Sims S."/>
            <person name="Singer S.R."/>
            <person name="Sinharoy S."/>
            <person name="Sterck L."/>
            <person name="Viollet A."/>
            <person name="Wang B.B."/>
            <person name="Wang K."/>
            <person name="Wang M."/>
            <person name="Wang X."/>
            <person name="Warfsmann J."/>
            <person name="Weissenbach J."/>
            <person name="White D.D."/>
            <person name="White J.D."/>
            <person name="Wiley G.B."/>
            <person name="Wincker P."/>
            <person name="Xing Y."/>
            <person name="Yang L."/>
            <person name="Yao Z."/>
            <person name="Ying F."/>
            <person name="Zhai J."/>
            <person name="Zhou L."/>
            <person name="Zuber A."/>
            <person name="Denarie J."/>
            <person name="Dixon R.A."/>
            <person name="May G.D."/>
            <person name="Schwartz D.C."/>
            <person name="Rogers J."/>
            <person name="Quetier F."/>
            <person name="Town C.D."/>
            <person name="Roe B.A."/>
        </authorList>
    </citation>
    <scope>NUCLEOTIDE SEQUENCE [LARGE SCALE GENOMIC DNA]</scope>
    <source>
        <strain evidence="1">A17</strain>
        <strain evidence="2 3">cv. Jemalong A17</strain>
    </source>
</reference>
<gene>
    <name evidence="1" type="ORF">MTR_0168s0100</name>
</gene>
<evidence type="ECO:0000313" key="1">
    <source>
        <dbReference type="EMBL" id="KEH16492.1"/>
    </source>
</evidence>